<dbReference type="Proteomes" id="UP000645217">
    <property type="component" value="Unassembled WGS sequence"/>
</dbReference>
<organism evidence="2 3">
    <name type="scientific">Sphaerisporangium melleum</name>
    <dbReference type="NCBI Taxonomy" id="321316"/>
    <lineage>
        <taxon>Bacteria</taxon>
        <taxon>Bacillati</taxon>
        <taxon>Actinomycetota</taxon>
        <taxon>Actinomycetes</taxon>
        <taxon>Streptosporangiales</taxon>
        <taxon>Streptosporangiaceae</taxon>
        <taxon>Sphaerisporangium</taxon>
    </lineage>
</organism>
<dbReference type="InterPro" id="IPR052171">
    <property type="entry name" value="NHEJ_LigD"/>
</dbReference>
<accession>A0A917RHV4</accession>
<protein>
    <recommendedName>
        <fullName evidence="1">DNA ligase D polymerase domain-containing protein</fullName>
    </recommendedName>
</protein>
<keyword evidence="3" id="KW-1185">Reference proteome</keyword>
<reference evidence="2" key="2">
    <citation type="submission" date="2020-09" db="EMBL/GenBank/DDBJ databases">
        <authorList>
            <person name="Sun Q."/>
            <person name="Ohkuma M."/>
        </authorList>
    </citation>
    <scope>NUCLEOTIDE SEQUENCE</scope>
    <source>
        <strain evidence="2">JCM 13064</strain>
    </source>
</reference>
<evidence type="ECO:0000313" key="2">
    <source>
        <dbReference type="EMBL" id="GGL08748.1"/>
    </source>
</evidence>
<dbReference type="InterPro" id="IPR033649">
    <property type="entry name" value="MtLigD_Pol-like"/>
</dbReference>
<feature type="domain" description="DNA ligase D polymerase" evidence="1">
    <location>
        <begin position="33"/>
        <end position="292"/>
    </location>
</feature>
<dbReference type="EMBL" id="BMNT01000038">
    <property type="protein sequence ID" value="GGL08748.1"/>
    <property type="molecule type" value="Genomic_DNA"/>
</dbReference>
<sequence length="305" mass="33671">MVSVAQKVRVRVDHRELTLTNLDKVLYPATGFTKAEVIEYYTCVAPAMLAHLNGRPLTVKRYPGGVEGQFFFEKNRPAHTPAWVRTARLPAPGSTKDRDTIEYAIVDDLPTLVYFAGLAALEFHTPMWRVDEEGRALPPDTMVFDLDPGAPATIVDCGRVALRLREALREDGLDGLPKTSGNKGMQVYVPWAGREESPSDYAKALAQRLEKERPDEVVSQMAKKLRPGKVFIDWSQNNPAKTTVTPYSLRANAAPTASTPITWEEVAECADPGDLVFTAQDVLDRVARLGDLMAPPERSRTGKGP</sequence>
<evidence type="ECO:0000313" key="3">
    <source>
        <dbReference type="Proteomes" id="UP000645217"/>
    </source>
</evidence>
<dbReference type="PANTHER" id="PTHR42705">
    <property type="entry name" value="BIFUNCTIONAL NON-HOMOLOGOUS END JOINING PROTEIN LIGD"/>
    <property type="match status" value="1"/>
</dbReference>
<dbReference type="Gene3D" id="3.90.920.10">
    <property type="entry name" value="DNA primase, PRIM domain"/>
    <property type="match status" value="1"/>
</dbReference>
<name>A0A917RHV4_9ACTN</name>
<gene>
    <name evidence="2" type="ORF">GCM10007964_58730</name>
</gene>
<dbReference type="CDD" id="cd04863">
    <property type="entry name" value="MtLigD_Pol_like"/>
    <property type="match status" value="1"/>
</dbReference>
<dbReference type="NCBIfam" id="TIGR02778">
    <property type="entry name" value="ligD_pol"/>
    <property type="match status" value="1"/>
</dbReference>
<evidence type="ECO:0000259" key="1">
    <source>
        <dbReference type="Pfam" id="PF21686"/>
    </source>
</evidence>
<dbReference type="Pfam" id="PF21686">
    <property type="entry name" value="LigD_Prim-Pol"/>
    <property type="match status" value="1"/>
</dbReference>
<dbReference type="PANTHER" id="PTHR42705:SF2">
    <property type="entry name" value="BIFUNCTIONAL NON-HOMOLOGOUS END JOINING PROTEIN LIGD"/>
    <property type="match status" value="1"/>
</dbReference>
<dbReference type="InterPro" id="IPR014145">
    <property type="entry name" value="LigD_pol_dom"/>
</dbReference>
<dbReference type="AlphaFoldDB" id="A0A917RHV4"/>
<reference evidence="2" key="1">
    <citation type="journal article" date="2014" name="Int. J. Syst. Evol. Microbiol.">
        <title>Complete genome sequence of Corynebacterium casei LMG S-19264T (=DSM 44701T), isolated from a smear-ripened cheese.</title>
        <authorList>
            <consortium name="US DOE Joint Genome Institute (JGI-PGF)"/>
            <person name="Walter F."/>
            <person name="Albersmeier A."/>
            <person name="Kalinowski J."/>
            <person name="Ruckert C."/>
        </authorList>
    </citation>
    <scope>NUCLEOTIDE SEQUENCE</scope>
    <source>
        <strain evidence="2">JCM 13064</strain>
    </source>
</reference>
<proteinExistence type="predicted"/>
<comment type="caution">
    <text evidence="2">The sequence shown here is derived from an EMBL/GenBank/DDBJ whole genome shotgun (WGS) entry which is preliminary data.</text>
</comment>